<keyword evidence="3" id="KW-1185">Reference proteome</keyword>
<feature type="non-terminal residue" evidence="2">
    <location>
        <position position="56"/>
    </location>
</feature>
<comment type="caution">
    <text evidence="2">The sequence shown here is derived from an EMBL/GenBank/DDBJ whole genome shotgun (WGS) entry which is preliminary data.</text>
</comment>
<gene>
    <name evidence="2" type="ORF">PIB30_101570</name>
</gene>
<evidence type="ECO:0000256" key="1">
    <source>
        <dbReference type="SAM" id="MobiDB-lite"/>
    </source>
</evidence>
<dbReference type="Proteomes" id="UP001341840">
    <property type="component" value="Unassembled WGS sequence"/>
</dbReference>
<name>A0ABU6XX12_9FABA</name>
<proteinExistence type="predicted"/>
<evidence type="ECO:0000313" key="3">
    <source>
        <dbReference type="Proteomes" id="UP001341840"/>
    </source>
</evidence>
<dbReference type="EMBL" id="JASCZI010214440">
    <property type="protein sequence ID" value="MED6202056.1"/>
    <property type="molecule type" value="Genomic_DNA"/>
</dbReference>
<organism evidence="2 3">
    <name type="scientific">Stylosanthes scabra</name>
    <dbReference type="NCBI Taxonomy" id="79078"/>
    <lineage>
        <taxon>Eukaryota</taxon>
        <taxon>Viridiplantae</taxon>
        <taxon>Streptophyta</taxon>
        <taxon>Embryophyta</taxon>
        <taxon>Tracheophyta</taxon>
        <taxon>Spermatophyta</taxon>
        <taxon>Magnoliopsida</taxon>
        <taxon>eudicotyledons</taxon>
        <taxon>Gunneridae</taxon>
        <taxon>Pentapetalae</taxon>
        <taxon>rosids</taxon>
        <taxon>fabids</taxon>
        <taxon>Fabales</taxon>
        <taxon>Fabaceae</taxon>
        <taxon>Papilionoideae</taxon>
        <taxon>50 kb inversion clade</taxon>
        <taxon>dalbergioids sensu lato</taxon>
        <taxon>Dalbergieae</taxon>
        <taxon>Pterocarpus clade</taxon>
        <taxon>Stylosanthes</taxon>
    </lineage>
</organism>
<accession>A0ABU6XX12</accession>
<reference evidence="2 3" key="1">
    <citation type="journal article" date="2023" name="Plants (Basel)">
        <title>Bridging the Gap: Combining Genomics and Transcriptomics Approaches to Understand Stylosanthes scabra, an Orphan Legume from the Brazilian Caatinga.</title>
        <authorList>
            <person name="Ferreira-Neto J.R.C."/>
            <person name="da Silva M.D."/>
            <person name="Binneck E."/>
            <person name="de Melo N.F."/>
            <person name="da Silva R.H."/>
            <person name="de Melo A.L.T.M."/>
            <person name="Pandolfi V."/>
            <person name="Bustamante F.O."/>
            <person name="Brasileiro-Vidal A.C."/>
            <person name="Benko-Iseppon A.M."/>
        </authorList>
    </citation>
    <scope>NUCLEOTIDE SEQUENCE [LARGE SCALE GENOMIC DNA]</scope>
    <source>
        <tissue evidence="2">Leaves</tissue>
    </source>
</reference>
<feature type="region of interest" description="Disordered" evidence="1">
    <location>
        <begin position="1"/>
        <end position="25"/>
    </location>
</feature>
<protein>
    <submittedName>
        <fullName evidence="2">Uncharacterized protein</fullName>
    </submittedName>
</protein>
<sequence>MSRLSLGPLHGFKRDPQPSPTHATFGLPHLVSQTWLLPNPNEPNRAQLTLHHVWAT</sequence>
<evidence type="ECO:0000313" key="2">
    <source>
        <dbReference type="EMBL" id="MED6202056.1"/>
    </source>
</evidence>